<reference evidence="1 2" key="1">
    <citation type="submission" date="2020-03" db="EMBL/GenBank/DDBJ databases">
        <title>Whole genome shotgun sequence of Phytohabitans flavus NBRC 107702.</title>
        <authorList>
            <person name="Komaki H."/>
            <person name="Tamura T."/>
        </authorList>
    </citation>
    <scope>NUCLEOTIDE SEQUENCE [LARGE SCALE GENOMIC DNA]</scope>
    <source>
        <strain evidence="1 2">NBRC 107702</strain>
    </source>
</reference>
<dbReference type="AlphaFoldDB" id="A0A6F8Y936"/>
<organism evidence="1 2">
    <name type="scientific">Phytohabitans flavus</name>
    <dbReference type="NCBI Taxonomy" id="1076124"/>
    <lineage>
        <taxon>Bacteria</taxon>
        <taxon>Bacillati</taxon>
        <taxon>Actinomycetota</taxon>
        <taxon>Actinomycetes</taxon>
        <taxon>Micromonosporales</taxon>
        <taxon>Micromonosporaceae</taxon>
    </lineage>
</organism>
<keyword evidence="2" id="KW-1185">Reference proteome</keyword>
<reference evidence="1 2" key="2">
    <citation type="submission" date="2020-03" db="EMBL/GenBank/DDBJ databases">
        <authorList>
            <person name="Ichikawa N."/>
            <person name="Kimura A."/>
            <person name="Kitahashi Y."/>
            <person name="Uohara A."/>
        </authorList>
    </citation>
    <scope>NUCLEOTIDE SEQUENCE [LARGE SCALE GENOMIC DNA]</scope>
    <source>
        <strain evidence="1 2">NBRC 107702</strain>
    </source>
</reference>
<dbReference type="EMBL" id="AP022870">
    <property type="protein sequence ID" value="BCB82533.1"/>
    <property type="molecule type" value="Genomic_DNA"/>
</dbReference>
<protein>
    <submittedName>
        <fullName evidence="1">Uncharacterized protein</fullName>
    </submittedName>
</protein>
<proteinExistence type="predicted"/>
<name>A0A6F8Y936_9ACTN</name>
<dbReference type="Proteomes" id="UP000502508">
    <property type="component" value="Chromosome"/>
</dbReference>
<sequence length="107" mass="11117">MGGLRSASLWEAATGRLSPLALIAQRTAAATLSNAEAGLRGLFDKAVTWMTGSDHGATRWMPWRTKSLAGLAPRPMGDGLLVAFDCPLGSAVAGCTRSAAFVSNRGR</sequence>
<evidence type="ECO:0000313" key="2">
    <source>
        <dbReference type="Proteomes" id="UP000502508"/>
    </source>
</evidence>
<accession>A0A6F8Y936</accession>
<evidence type="ECO:0000313" key="1">
    <source>
        <dbReference type="EMBL" id="BCB82533.1"/>
    </source>
</evidence>
<dbReference type="KEGG" id="pfla:Pflav_089430"/>
<gene>
    <name evidence="1" type="ORF">Pflav_089430</name>
</gene>